<dbReference type="Proteomes" id="UP001231649">
    <property type="component" value="Chromosome 13"/>
</dbReference>
<reference evidence="1" key="1">
    <citation type="submission" date="2023-03" db="EMBL/GenBank/DDBJ databases">
        <title>Chromosome-level genomes of two armyworms, Mythimna separata and Mythimna loreyi, provide insights into the biosynthesis and reception of sex pheromones.</title>
        <authorList>
            <person name="Zhao H."/>
        </authorList>
    </citation>
    <scope>NUCLEOTIDE SEQUENCE</scope>
    <source>
        <strain evidence="1">BeijingLab</strain>
    </source>
</reference>
<gene>
    <name evidence="1" type="ORF">PYW08_002957</name>
</gene>
<protein>
    <submittedName>
        <fullName evidence="1">Uncharacterized protein</fullName>
    </submittedName>
</protein>
<evidence type="ECO:0000313" key="2">
    <source>
        <dbReference type="Proteomes" id="UP001231649"/>
    </source>
</evidence>
<keyword evidence="2" id="KW-1185">Reference proteome</keyword>
<proteinExistence type="predicted"/>
<comment type="caution">
    <text evidence="1">The sequence shown here is derived from an EMBL/GenBank/DDBJ whole genome shotgun (WGS) entry which is preliminary data.</text>
</comment>
<organism evidence="1 2">
    <name type="scientific">Mythimna loreyi</name>
    <dbReference type="NCBI Taxonomy" id="667449"/>
    <lineage>
        <taxon>Eukaryota</taxon>
        <taxon>Metazoa</taxon>
        <taxon>Ecdysozoa</taxon>
        <taxon>Arthropoda</taxon>
        <taxon>Hexapoda</taxon>
        <taxon>Insecta</taxon>
        <taxon>Pterygota</taxon>
        <taxon>Neoptera</taxon>
        <taxon>Endopterygota</taxon>
        <taxon>Lepidoptera</taxon>
        <taxon>Glossata</taxon>
        <taxon>Ditrysia</taxon>
        <taxon>Noctuoidea</taxon>
        <taxon>Noctuidae</taxon>
        <taxon>Noctuinae</taxon>
        <taxon>Hadenini</taxon>
        <taxon>Mythimna</taxon>
    </lineage>
</organism>
<accession>A0ACC2QJF0</accession>
<evidence type="ECO:0000313" key="1">
    <source>
        <dbReference type="EMBL" id="KAJ8718720.1"/>
    </source>
</evidence>
<sequence length="241" mass="27444">MFKSGTKSGDYHDDMNFTNYEKWLKTKLIPNLNPNSVVIDHAPYHNNIAPTSSSKKDDMKSWLSEKGIPFDDHMLKPQLYQLICQNKSAHKNFVIDDILAQHNHNVLRLPPYHPDLNPIEMAWAAVKGYVATKNVDFNVNRTMELVKEKVDSMGRDEWVALCAKVKKNEEDYRSNEHIIDDMTENFVIFTGDSSDSELESENDSDSESDSDGETPTSMFQGDKRSFIEGVSAMSTDDSELI</sequence>
<dbReference type="EMBL" id="CM056789">
    <property type="protein sequence ID" value="KAJ8718720.1"/>
    <property type="molecule type" value="Genomic_DNA"/>
</dbReference>
<name>A0ACC2QJF0_9NEOP</name>